<dbReference type="EMBL" id="PDOA01000054">
    <property type="protein sequence ID" value="PWC26322.1"/>
    <property type="molecule type" value="Genomic_DNA"/>
</dbReference>
<dbReference type="RefSeq" id="WP_109519391.1">
    <property type="nucleotide sequence ID" value="NZ_PDOA01000054.1"/>
</dbReference>
<sequence>MILPFYDVAAVELHLTGIFQTAAPGAHAVPAVDQADSHTVPANIALLPLPPCSPAPDPVENVWQLMRDSWPANQVFKSGANIVDDGGFA</sequence>
<protein>
    <recommendedName>
        <fullName evidence="3">Tc1-like transposase DDE domain-containing protein</fullName>
    </recommendedName>
</protein>
<organism evidence="1 2">
    <name type="scientific">Teichococcus aestuarii</name>
    <dbReference type="NCBI Taxonomy" id="568898"/>
    <lineage>
        <taxon>Bacteria</taxon>
        <taxon>Pseudomonadati</taxon>
        <taxon>Pseudomonadota</taxon>
        <taxon>Alphaproteobacteria</taxon>
        <taxon>Acetobacterales</taxon>
        <taxon>Roseomonadaceae</taxon>
        <taxon>Roseomonas</taxon>
    </lineage>
</organism>
<evidence type="ECO:0000313" key="1">
    <source>
        <dbReference type="EMBL" id="PWC26322.1"/>
    </source>
</evidence>
<reference evidence="2" key="1">
    <citation type="submission" date="2017-10" db="EMBL/GenBank/DDBJ databases">
        <authorList>
            <person name="Toshchakov S.V."/>
            <person name="Goeva M.A."/>
        </authorList>
    </citation>
    <scope>NUCLEOTIDE SEQUENCE [LARGE SCALE GENOMIC DNA]</scope>
    <source>
        <strain evidence="2">JR1/69-1-13</strain>
    </source>
</reference>
<keyword evidence="2" id="KW-1185">Reference proteome</keyword>
<gene>
    <name evidence="1" type="ORF">CR165_23830</name>
</gene>
<dbReference type="AlphaFoldDB" id="A0A2U1UXH4"/>
<dbReference type="Proteomes" id="UP000245048">
    <property type="component" value="Unassembled WGS sequence"/>
</dbReference>
<evidence type="ECO:0008006" key="3">
    <source>
        <dbReference type="Google" id="ProtNLM"/>
    </source>
</evidence>
<proteinExistence type="predicted"/>
<accession>A0A2U1UXH4</accession>
<dbReference type="OrthoDB" id="2375382at2"/>
<name>A0A2U1UXH4_9PROT</name>
<evidence type="ECO:0000313" key="2">
    <source>
        <dbReference type="Proteomes" id="UP000245048"/>
    </source>
</evidence>
<comment type="caution">
    <text evidence="1">The sequence shown here is derived from an EMBL/GenBank/DDBJ whole genome shotgun (WGS) entry which is preliminary data.</text>
</comment>